<dbReference type="EMBL" id="ML977320">
    <property type="protein sequence ID" value="KAF2116840.1"/>
    <property type="molecule type" value="Genomic_DNA"/>
</dbReference>
<feature type="region of interest" description="Disordered" evidence="1">
    <location>
        <begin position="1083"/>
        <end position="1141"/>
    </location>
</feature>
<dbReference type="Proteomes" id="UP000799770">
    <property type="component" value="Unassembled WGS sequence"/>
</dbReference>
<feature type="compositionally biased region" description="Polar residues" evidence="1">
    <location>
        <begin position="133"/>
        <end position="147"/>
    </location>
</feature>
<evidence type="ECO:0000313" key="3">
    <source>
        <dbReference type="Proteomes" id="UP000799770"/>
    </source>
</evidence>
<dbReference type="AlphaFoldDB" id="A0A6A5ZBJ9"/>
<sequence>MSSNGESSKAKNPGASAHSSAAQSPSFPLSSATPSARHRQATQRRPWAPDGPNGCKDSTGRAPPCLNTPRSATHTPKRHEYPKPLSPPPPRSFVDLTGETTSDPDSSSESGKRKQKDTSSFATPSSKRCRTDSGPTPSSRINVSTEKQPAHRTDTPAWYKQPPNGRSSCKCDEAIVQADKAIICVKKDVARLADAQSTMIEGVADLGTELQEKATLGQVRESVDVSELIDRDDVITRVGKCEKAVQDVLSEQRDIDHQYTKQTKALTDRITKAEAVAKQDMEDFKSTQEASREGLKDYFEKKLNDEVEDVRISIGEVKDKSQKANSQLRQDFDRKHSALETSLTTYQTTVHQNSEKQSLELNHEISKVQQSCDQTNSQTRKELKDELSKRDISSTTYRTTVDETLGKHTNQIGALETRVSKTESLPDREALQAMLDEQSSRHQLNMESAVSGEVRRVDQVVSNLQKDTSGEIKATHNPISRRINKVDTELCDIKERVTTLESMRMKTPTGPRESNAVQEVLESPKFRNYIGELNSGVDSLSTKCRDNFSQDWKEIKKATGRIQALEDKNSEQQKELENRDRQVSDQERQIKDCNATIKRLQDDMLTMKLGYDRKFEDFSAQFIALKPTSPQTTHQVEGASASLARLDWNVEAINRHPRSIEQRTESPSANIAKFQNGNSASNIDDMEFREWGVKIFKPFKADTTLRVEKLGSKVDGSDGKIGIIGEIKDLKGRMHTMTELSGTEMEAFREDINFLKAEGVKHVQEIDILKTQRADVVEAIGKIIQAVNAMMTRLNGLETKVKETGQLGGEVDALTGRLLILETSVDQLVTDINHIKTEQLEIRSKVQKVEQLATDINDLKTEQVDIGTRVEKVGTDVDALKTRSRGLESRVEEVGQLTEKTITVAEPSQALGRAVWNQLNDEYFAQVSGNEKLDAFLGKIRFAVEDIITNYGTLKRDVNLLDQKQSQGNAEVRAILEACSRADNDIVIDSIPIAAIKAIKAYVDEHVQKHTDGRIADGVNTVAEGMEQFDQRITFNTHNIQGLGQDIKQLQDAFSKLPRVLTVPSSFAINEWVRTLYLQSINPTHTPTSRPQPPHLQNAQTMPRQAMHHAPNTPPGTPLDAHSPQSLVPYTGAPRQPRPTPEMIANSITLQQRHASIAVPMNNMTQQFRGFVPGHPAPGHVYPQHYSQQAGAPIMLPSIPPSGVQPSNVQRRWSAQDPIPDPRFPGA</sequence>
<feature type="region of interest" description="Disordered" evidence="1">
    <location>
        <begin position="1200"/>
        <end position="1227"/>
    </location>
</feature>
<gene>
    <name evidence="2" type="ORF">BDV96DRAFT_645243</name>
</gene>
<feature type="compositionally biased region" description="Low complexity" evidence="1">
    <location>
        <begin position="98"/>
        <end position="109"/>
    </location>
</feature>
<protein>
    <submittedName>
        <fullName evidence="2">Uncharacterized protein</fullName>
    </submittedName>
</protein>
<evidence type="ECO:0000256" key="1">
    <source>
        <dbReference type="SAM" id="MobiDB-lite"/>
    </source>
</evidence>
<keyword evidence="3" id="KW-1185">Reference proteome</keyword>
<name>A0A6A5ZBJ9_9PLEO</name>
<feature type="compositionally biased region" description="Polar residues" evidence="1">
    <location>
        <begin position="1204"/>
        <end position="1213"/>
    </location>
</feature>
<dbReference type="Gene3D" id="1.10.287.1490">
    <property type="match status" value="1"/>
</dbReference>
<feature type="region of interest" description="Disordered" evidence="1">
    <location>
        <begin position="1"/>
        <end position="166"/>
    </location>
</feature>
<feature type="compositionally biased region" description="Polar residues" evidence="1">
    <location>
        <begin position="1083"/>
        <end position="1103"/>
    </location>
</feature>
<accession>A0A6A5ZBJ9</accession>
<feature type="compositionally biased region" description="Low complexity" evidence="1">
    <location>
        <begin position="15"/>
        <end position="26"/>
    </location>
</feature>
<feature type="region of interest" description="Disordered" evidence="1">
    <location>
        <begin position="567"/>
        <end position="588"/>
    </location>
</feature>
<evidence type="ECO:0000313" key="2">
    <source>
        <dbReference type="EMBL" id="KAF2116840.1"/>
    </source>
</evidence>
<reference evidence="2" key="1">
    <citation type="journal article" date="2020" name="Stud. Mycol.">
        <title>101 Dothideomycetes genomes: a test case for predicting lifestyles and emergence of pathogens.</title>
        <authorList>
            <person name="Haridas S."/>
            <person name="Albert R."/>
            <person name="Binder M."/>
            <person name="Bloem J."/>
            <person name="Labutti K."/>
            <person name="Salamov A."/>
            <person name="Andreopoulos B."/>
            <person name="Baker S."/>
            <person name="Barry K."/>
            <person name="Bills G."/>
            <person name="Bluhm B."/>
            <person name="Cannon C."/>
            <person name="Castanera R."/>
            <person name="Culley D."/>
            <person name="Daum C."/>
            <person name="Ezra D."/>
            <person name="Gonzalez J."/>
            <person name="Henrissat B."/>
            <person name="Kuo A."/>
            <person name="Liang C."/>
            <person name="Lipzen A."/>
            <person name="Lutzoni F."/>
            <person name="Magnuson J."/>
            <person name="Mondo S."/>
            <person name="Nolan M."/>
            <person name="Ohm R."/>
            <person name="Pangilinan J."/>
            <person name="Park H.-J."/>
            <person name="Ramirez L."/>
            <person name="Alfaro M."/>
            <person name="Sun H."/>
            <person name="Tritt A."/>
            <person name="Yoshinaga Y."/>
            <person name="Zwiers L.-H."/>
            <person name="Turgeon B."/>
            <person name="Goodwin S."/>
            <person name="Spatafora J."/>
            <person name="Crous P."/>
            <person name="Grigoriev I."/>
        </authorList>
    </citation>
    <scope>NUCLEOTIDE SEQUENCE</scope>
    <source>
        <strain evidence="2">CBS 627.86</strain>
    </source>
</reference>
<proteinExistence type="predicted"/>
<organism evidence="2 3">
    <name type="scientific">Lophiotrema nucula</name>
    <dbReference type="NCBI Taxonomy" id="690887"/>
    <lineage>
        <taxon>Eukaryota</taxon>
        <taxon>Fungi</taxon>
        <taxon>Dikarya</taxon>
        <taxon>Ascomycota</taxon>
        <taxon>Pezizomycotina</taxon>
        <taxon>Dothideomycetes</taxon>
        <taxon>Pleosporomycetidae</taxon>
        <taxon>Pleosporales</taxon>
        <taxon>Lophiotremataceae</taxon>
        <taxon>Lophiotrema</taxon>
    </lineage>
</organism>